<feature type="active site" description="Charge relay system" evidence="6">
    <location>
        <position position="273"/>
    </location>
</feature>
<gene>
    <name evidence="9" type="ORF">H0A36_27535</name>
</gene>
<feature type="active site" description="Charge relay system" evidence="6">
    <location>
        <position position="205"/>
    </location>
</feature>
<dbReference type="GO" id="GO:0004180">
    <property type="term" value="F:carboxypeptidase activity"/>
    <property type="evidence" value="ECO:0007669"/>
    <property type="project" value="UniProtKB-KW"/>
</dbReference>
<proteinExistence type="inferred from homology"/>
<dbReference type="InterPro" id="IPR027478">
    <property type="entry name" value="LdcA_N"/>
</dbReference>
<evidence type="ECO:0000256" key="1">
    <source>
        <dbReference type="ARBA" id="ARBA00010233"/>
    </source>
</evidence>
<dbReference type="GO" id="GO:0008236">
    <property type="term" value="F:serine-type peptidase activity"/>
    <property type="evidence" value="ECO:0007669"/>
    <property type="project" value="UniProtKB-KW"/>
</dbReference>
<dbReference type="PIRSF" id="PIRSF028757">
    <property type="entry name" value="LD-carboxypeptidase"/>
    <property type="match status" value="1"/>
</dbReference>
<evidence type="ECO:0000313" key="10">
    <source>
        <dbReference type="Proteomes" id="UP000569732"/>
    </source>
</evidence>
<keyword evidence="4" id="KW-0378">Hydrolase</keyword>
<evidence type="ECO:0000313" key="9">
    <source>
        <dbReference type="EMBL" id="NYZ69769.1"/>
    </source>
</evidence>
<dbReference type="CDD" id="cd07025">
    <property type="entry name" value="Peptidase_S66"/>
    <property type="match status" value="1"/>
</dbReference>
<organism evidence="9 10">
    <name type="scientific">Spartinivicinus marinus</name>
    <dbReference type="NCBI Taxonomy" id="2994442"/>
    <lineage>
        <taxon>Bacteria</taxon>
        <taxon>Pseudomonadati</taxon>
        <taxon>Pseudomonadota</taxon>
        <taxon>Gammaproteobacteria</taxon>
        <taxon>Oceanospirillales</taxon>
        <taxon>Zooshikellaceae</taxon>
        <taxon>Spartinivicinus</taxon>
    </lineage>
</organism>
<evidence type="ECO:0000256" key="6">
    <source>
        <dbReference type="PIRSR" id="PIRSR028757-1"/>
    </source>
</evidence>
<evidence type="ECO:0000256" key="2">
    <source>
        <dbReference type="ARBA" id="ARBA00022645"/>
    </source>
</evidence>
<protein>
    <submittedName>
        <fullName evidence="9">LD-carboxypeptidase</fullName>
    </submittedName>
</protein>
<dbReference type="PANTHER" id="PTHR30237">
    <property type="entry name" value="MURAMOYLTETRAPEPTIDE CARBOXYPEPTIDASE"/>
    <property type="match status" value="1"/>
</dbReference>
<comment type="caution">
    <text evidence="9">The sequence shown here is derived from an EMBL/GenBank/DDBJ whole genome shotgun (WGS) entry which is preliminary data.</text>
</comment>
<dbReference type="InterPro" id="IPR040449">
    <property type="entry name" value="Peptidase_S66_N"/>
</dbReference>
<dbReference type="AlphaFoldDB" id="A0A853IA32"/>
<keyword evidence="5" id="KW-0720">Serine protease</keyword>
<dbReference type="InterPro" id="IPR003507">
    <property type="entry name" value="S66_fam"/>
</dbReference>
<comment type="similarity">
    <text evidence="1">Belongs to the peptidase S66 family.</text>
</comment>
<dbReference type="GO" id="GO:0006508">
    <property type="term" value="P:proteolysis"/>
    <property type="evidence" value="ECO:0007669"/>
    <property type="project" value="UniProtKB-KW"/>
</dbReference>
<dbReference type="InterPro" id="IPR040921">
    <property type="entry name" value="Peptidase_S66C"/>
</dbReference>
<dbReference type="SUPFAM" id="SSF52317">
    <property type="entry name" value="Class I glutamine amidotransferase-like"/>
    <property type="match status" value="1"/>
</dbReference>
<dbReference type="InterPro" id="IPR027461">
    <property type="entry name" value="Carboxypeptidase_A_C_sf"/>
</dbReference>
<sequence length="301" mass="34204">MALISVSTQYDEEKIETVVDALLKNGYLISRKHLNQVVSDFGYVNTEKARAESLINALLDDDIDIIWFVKGGGGGVNILPYLHMEKERLLSAKPKILIGFSDVTAIHSFVNETLQWKSLHGVVASYNKDNKDKNEKKIQVNDLEPIPLVEQILSKGVFYQNVIPLNTLAKKGANGELRGGNFTLVSSLFSTIYEPNLSGKILLLEDIGTSFRQLDRRLHQLLFKKELDVSAIIFGQFYPLDPTDEQRLIYKSVIEKFAQQFNKPVYYYPYVGHGRKNHPLILGTNSTLKCEKESEYCFIRE</sequence>
<keyword evidence="3" id="KW-0645">Protease</keyword>
<dbReference type="PANTHER" id="PTHR30237:SF2">
    <property type="entry name" value="MUREIN TETRAPEPTIDE CARBOXYPEPTIDASE"/>
    <property type="match status" value="1"/>
</dbReference>
<dbReference type="SUPFAM" id="SSF141986">
    <property type="entry name" value="LD-carboxypeptidase A C-terminal domain-like"/>
    <property type="match status" value="1"/>
</dbReference>
<dbReference type="Pfam" id="PF02016">
    <property type="entry name" value="Peptidase_S66"/>
    <property type="match status" value="1"/>
</dbReference>
<feature type="active site" description="Nucleophile" evidence="6">
    <location>
        <position position="101"/>
    </location>
</feature>
<dbReference type="Gene3D" id="3.40.50.10740">
    <property type="entry name" value="Class I glutamine amidotransferase-like"/>
    <property type="match status" value="1"/>
</dbReference>
<evidence type="ECO:0000256" key="5">
    <source>
        <dbReference type="ARBA" id="ARBA00022825"/>
    </source>
</evidence>
<evidence type="ECO:0000256" key="3">
    <source>
        <dbReference type="ARBA" id="ARBA00022670"/>
    </source>
</evidence>
<feature type="domain" description="LD-carboxypeptidase C-terminal" evidence="8">
    <location>
        <begin position="174"/>
        <end position="288"/>
    </location>
</feature>
<reference evidence="9 10" key="1">
    <citation type="submission" date="2020-07" db="EMBL/GenBank/DDBJ databases">
        <title>Endozoicomonas sp. nov., isolated from sediment.</title>
        <authorList>
            <person name="Gu T."/>
        </authorList>
    </citation>
    <scope>NUCLEOTIDE SEQUENCE [LARGE SCALE GENOMIC DNA]</scope>
    <source>
        <strain evidence="9 10">SM1973</strain>
    </source>
</reference>
<dbReference type="Pfam" id="PF17676">
    <property type="entry name" value="Peptidase_S66C"/>
    <property type="match status" value="1"/>
</dbReference>
<keyword evidence="2" id="KW-0121">Carboxypeptidase</keyword>
<name>A0A853IA32_9GAMM</name>
<keyword evidence="10" id="KW-1185">Reference proteome</keyword>
<dbReference type="Gene3D" id="3.50.30.60">
    <property type="entry name" value="LD-carboxypeptidase A C-terminal domain-like"/>
    <property type="match status" value="1"/>
</dbReference>
<accession>A0A853IA32</accession>
<evidence type="ECO:0000259" key="8">
    <source>
        <dbReference type="Pfam" id="PF17676"/>
    </source>
</evidence>
<feature type="domain" description="LD-carboxypeptidase N-terminal" evidence="7">
    <location>
        <begin position="2"/>
        <end position="121"/>
    </location>
</feature>
<dbReference type="InterPro" id="IPR029062">
    <property type="entry name" value="Class_I_gatase-like"/>
</dbReference>
<evidence type="ECO:0000256" key="4">
    <source>
        <dbReference type="ARBA" id="ARBA00022801"/>
    </source>
</evidence>
<dbReference type="EMBL" id="JACCKB010000142">
    <property type="protein sequence ID" value="NYZ69769.1"/>
    <property type="molecule type" value="Genomic_DNA"/>
</dbReference>
<dbReference type="Proteomes" id="UP000569732">
    <property type="component" value="Unassembled WGS sequence"/>
</dbReference>
<evidence type="ECO:0000259" key="7">
    <source>
        <dbReference type="Pfam" id="PF02016"/>
    </source>
</evidence>